<dbReference type="Proteomes" id="UP001152747">
    <property type="component" value="Unassembled WGS sequence"/>
</dbReference>
<keyword evidence="8" id="KW-0689">Ribosomal protein</keyword>
<evidence type="ECO:0000256" key="5">
    <source>
        <dbReference type="ARBA" id="ARBA00022845"/>
    </source>
</evidence>
<comment type="caution">
    <text evidence="12">The sequence shown here is derived from an EMBL/GenBank/DDBJ whole genome shotgun (WGS) entry which is preliminary data.</text>
</comment>
<keyword evidence="7" id="KW-0809">Transit peptide</keyword>
<name>A0A9P1MVA2_9PELO</name>
<keyword evidence="6" id="KW-0694">RNA-binding</keyword>
<evidence type="ECO:0000256" key="7">
    <source>
        <dbReference type="ARBA" id="ARBA00022946"/>
    </source>
</evidence>
<dbReference type="GO" id="GO:1990904">
    <property type="term" value="C:ribonucleoprotein complex"/>
    <property type="evidence" value="ECO:0007669"/>
    <property type="project" value="UniProtKB-KW"/>
</dbReference>
<evidence type="ECO:0000313" key="12">
    <source>
        <dbReference type="EMBL" id="CAI5438202.1"/>
    </source>
</evidence>
<evidence type="ECO:0000256" key="8">
    <source>
        <dbReference type="ARBA" id="ARBA00022980"/>
    </source>
</evidence>
<keyword evidence="9" id="KW-0496">Mitochondrion</keyword>
<keyword evidence="3" id="KW-0699">rRNA-binding</keyword>
<evidence type="ECO:0000256" key="11">
    <source>
        <dbReference type="ARBA" id="ARBA00035134"/>
    </source>
</evidence>
<keyword evidence="13" id="KW-1185">Reference proteome</keyword>
<evidence type="ECO:0000256" key="6">
    <source>
        <dbReference type="ARBA" id="ARBA00022884"/>
    </source>
</evidence>
<keyword evidence="5" id="KW-0810">Translation regulation</keyword>
<dbReference type="Gene3D" id="1.25.40.10">
    <property type="entry name" value="Tetratricopeptide repeat domain"/>
    <property type="match status" value="1"/>
</dbReference>
<reference evidence="12" key="1">
    <citation type="submission" date="2022-11" db="EMBL/GenBank/DDBJ databases">
        <authorList>
            <person name="Kikuchi T."/>
        </authorList>
    </citation>
    <scope>NUCLEOTIDE SEQUENCE</scope>
    <source>
        <strain evidence="12">PS1010</strain>
    </source>
</reference>
<dbReference type="EMBL" id="CANHGI010000001">
    <property type="protein sequence ID" value="CAI5438202.1"/>
    <property type="molecule type" value="Genomic_DNA"/>
</dbReference>
<evidence type="ECO:0000256" key="4">
    <source>
        <dbReference type="ARBA" id="ARBA00022737"/>
    </source>
</evidence>
<evidence type="ECO:0000256" key="9">
    <source>
        <dbReference type="ARBA" id="ARBA00023128"/>
    </source>
</evidence>
<dbReference type="InterPro" id="IPR055063">
    <property type="entry name" value="Rib_mS39_PPR"/>
</dbReference>
<keyword evidence="4" id="KW-0677">Repeat</keyword>
<dbReference type="PANTHER" id="PTHR16276:SF1">
    <property type="entry name" value="SMALL RIBOSOMAL SUBUNIT PROTEIN MS39"/>
    <property type="match status" value="1"/>
</dbReference>
<evidence type="ECO:0000256" key="2">
    <source>
        <dbReference type="ARBA" id="ARBA00008551"/>
    </source>
</evidence>
<gene>
    <name evidence="12" type="ORF">CAMP_LOCUS839</name>
</gene>
<comment type="subcellular location">
    <subcellularLocation>
        <location evidence="1">Mitochondrion</location>
    </subcellularLocation>
</comment>
<evidence type="ECO:0000313" key="13">
    <source>
        <dbReference type="Proteomes" id="UP001152747"/>
    </source>
</evidence>
<evidence type="ECO:0000256" key="10">
    <source>
        <dbReference type="ARBA" id="ARBA00023274"/>
    </source>
</evidence>
<dbReference type="Pfam" id="PF22330">
    <property type="entry name" value="Rib_mS39_PPR"/>
    <property type="match status" value="1"/>
</dbReference>
<dbReference type="OrthoDB" id="185373at2759"/>
<evidence type="ECO:0000256" key="1">
    <source>
        <dbReference type="ARBA" id="ARBA00004173"/>
    </source>
</evidence>
<accession>A0A9P1MVA2</accession>
<dbReference type="GO" id="GO:0032543">
    <property type="term" value="P:mitochondrial translation"/>
    <property type="evidence" value="ECO:0007669"/>
    <property type="project" value="InterPro"/>
</dbReference>
<evidence type="ECO:0000256" key="3">
    <source>
        <dbReference type="ARBA" id="ARBA00022730"/>
    </source>
</evidence>
<dbReference type="GO" id="GO:0019843">
    <property type="term" value="F:rRNA binding"/>
    <property type="evidence" value="ECO:0007669"/>
    <property type="project" value="UniProtKB-KW"/>
</dbReference>
<dbReference type="GO" id="GO:0006417">
    <property type="term" value="P:regulation of translation"/>
    <property type="evidence" value="ECO:0007669"/>
    <property type="project" value="UniProtKB-KW"/>
</dbReference>
<dbReference type="GO" id="GO:0043024">
    <property type="term" value="F:ribosomal small subunit binding"/>
    <property type="evidence" value="ECO:0007669"/>
    <property type="project" value="InterPro"/>
</dbReference>
<keyword evidence="10" id="KW-0687">Ribonucleoprotein</keyword>
<organism evidence="12 13">
    <name type="scientific">Caenorhabditis angaria</name>
    <dbReference type="NCBI Taxonomy" id="860376"/>
    <lineage>
        <taxon>Eukaryota</taxon>
        <taxon>Metazoa</taxon>
        <taxon>Ecdysozoa</taxon>
        <taxon>Nematoda</taxon>
        <taxon>Chromadorea</taxon>
        <taxon>Rhabditida</taxon>
        <taxon>Rhabditina</taxon>
        <taxon>Rhabditomorpha</taxon>
        <taxon>Rhabditoidea</taxon>
        <taxon>Rhabditidae</taxon>
        <taxon>Peloderinae</taxon>
        <taxon>Caenorhabditis</taxon>
    </lineage>
</organism>
<dbReference type="AlphaFoldDB" id="A0A9P1MVA2"/>
<proteinExistence type="inferred from homology"/>
<sequence>MENGRKRRILQSKVMIGRLGLSRAAVRGFASAEPAKFTVQPAIERAPTDLLKALSETVGTDPTAPHFAFIDDPATIPSTASAKRTYFMAKELGKRAARELAAEWPTLFAFDRDQPRLPVFRPENLPDPLQIEPTEKNLLRMIESREVEDCCLLYERMRSENIDVSQKTQLELFKLVAYYNSSNIPFAEWVEWVGMRNFGQNDKAEWKAAGVADLLFETIPRNDETVSIMIAALSKFGENSKAKALFKEHTEAGGKVHIEAYNGLIANSDFKSALDILKDLKTIKPNVSTFSALLESASRIGKFEDRINAFTRIIGEMQALKIEPTLTTYYYILKNIIDSKTQKLLNEAKNDESEKKYHNQIVVSISWLSEILDKIENKQLEVSSNNCNVFFAEAMGVAYRGANLEISQRLLKIYESSNNNVKMPAFTTESLFYNRYLQLFIEQSTSIEQIYQKYKDFVPRLVGVSNSLSGSVYRKLSKEAHWPLLRRVIQDGISAGQMTTAMGEEMRKQLIEVQYHTLSVNERDEFNQLVQKLVSTWIEFSKFTEEYAKRLQRKLSPSQISECALLLTRIGEYQKAFELLELLLDEEASHGEESTVLAHGYARPHVMSALFEDSLRRKDSYAAALCLQIMSLHSNRNKLEPLANRIFEKCSLTESQQKIIQSFIRLRPQ</sequence>
<dbReference type="PANTHER" id="PTHR16276">
    <property type="entry name" value="PENTATRICOPEPTIDE REPEAT DOMAIN-CONTAINING PROTEIN 3"/>
    <property type="match status" value="1"/>
</dbReference>
<dbReference type="InterPro" id="IPR037387">
    <property type="entry name" value="PTCD3"/>
</dbReference>
<dbReference type="Pfam" id="PF13812">
    <property type="entry name" value="PPR_3"/>
    <property type="match status" value="1"/>
</dbReference>
<dbReference type="GO" id="GO:0005739">
    <property type="term" value="C:mitochondrion"/>
    <property type="evidence" value="ECO:0007669"/>
    <property type="project" value="UniProtKB-SubCell"/>
</dbReference>
<protein>
    <recommendedName>
        <fullName evidence="11">Small ribosomal subunit protein mS39</fullName>
    </recommendedName>
</protein>
<dbReference type="InterPro" id="IPR002885">
    <property type="entry name" value="PPR_rpt"/>
</dbReference>
<comment type="similarity">
    <text evidence="2">Belongs to the mitochondrion-specific ribosomal protein mS39 family.</text>
</comment>
<dbReference type="GO" id="GO:0005840">
    <property type="term" value="C:ribosome"/>
    <property type="evidence" value="ECO:0007669"/>
    <property type="project" value="UniProtKB-KW"/>
</dbReference>
<dbReference type="InterPro" id="IPR011990">
    <property type="entry name" value="TPR-like_helical_dom_sf"/>
</dbReference>